<sequence>MHVVAGEASVPPVMKVCPIDPVQTAGAFLQPQIPILGYDPAISVSLTSTSGLNACQRRLTAGSVNVVDVKQSCQCPPISDSLCRQLLDIPGHR</sequence>
<protein>
    <submittedName>
        <fullName evidence="1">Uncharacterized protein</fullName>
    </submittedName>
</protein>
<reference evidence="1 3" key="1">
    <citation type="journal article" date="2022" name="Front. Cell. Infect. Microbiol.">
        <title>The Genomes of Two Strains of Taenia crassiceps the Animal Model for the Study of Human Cysticercosis.</title>
        <authorList>
            <person name="Bobes R.J."/>
            <person name="Estrada K."/>
            <person name="Rios-Valencia D.G."/>
            <person name="Calderon-Gallegos A."/>
            <person name="de la Torre P."/>
            <person name="Carrero J.C."/>
            <person name="Sanchez-Flores A."/>
            <person name="Laclette J.P."/>
        </authorList>
    </citation>
    <scope>NUCLEOTIDE SEQUENCE [LARGE SCALE GENOMIC DNA]</scope>
    <source>
        <strain evidence="1">WFUcys</strain>
    </source>
</reference>
<evidence type="ECO:0000313" key="1">
    <source>
        <dbReference type="EMBL" id="KAL5105465.1"/>
    </source>
</evidence>
<organism evidence="1 3">
    <name type="scientific">Taenia crassiceps</name>
    <dbReference type="NCBI Taxonomy" id="6207"/>
    <lineage>
        <taxon>Eukaryota</taxon>
        <taxon>Metazoa</taxon>
        <taxon>Spiralia</taxon>
        <taxon>Lophotrochozoa</taxon>
        <taxon>Platyhelminthes</taxon>
        <taxon>Cestoda</taxon>
        <taxon>Eucestoda</taxon>
        <taxon>Cyclophyllidea</taxon>
        <taxon>Taeniidae</taxon>
        <taxon>Taenia</taxon>
    </lineage>
</organism>
<accession>A0ABR4Q773</accession>
<comment type="caution">
    <text evidence="1">The sequence shown here is derived from an EMBL/GenBank/DDBJ whole genome shotgun (WGS) entry which is preliminary data.</text>
</comment>
<gene>
    <name evidence="2" type="ORF">TcWFU_004401</name>
    <name evidence="1" type="ORF">TcWFU_005045</name>
</gene>
<reference evidence="1" key="2">
    <citation type="submission" date="2024-12" db="EMBL/GenBank/DDBJ databases">
        <authorList>
            <person name="Estrada K."/>
            <person name="Bobes R.J."/>
            <person name="Sanchez-Flores A."/>
            <person name="Laclette J.P."/>
        </authorList>
    </citation>
    <scope>NUCLEOTIDE SEQUENCE</scope>
    <source>
        <strain evidence="1">WFUcys</strain>
        <tissue evidence="1">Peritoneal cavity of infected mice</tissue>
    </source>
</reference>
<dbReference type="EMBL" id="JAKROA010000008">
    <property type="protein sequence ID" value="KAL5105465.1"/>
    <property type="molecule type" value="Genomic_DNA"/>
</dbReference>
<evidence type="ECO:0000313" key="3">
    <source>
        <dbReference type="Proteomes" id="UP001651158"/>
    </source>
</evidence>
<proteinExistence type="predicted"/>
<evidence type="ECO:0000313" key="2">
    <source>
        <dbReference type="EMBL" id="KAL5107641.1"/>
    </source>
</evidence>
<keyword evidence="3" id="KW-1185">Reference proteome</keyword>
<dbReference type="EMBL" id="JAKROA010000004">
    <property type="protein sequence ID" value="KAL5107641.1"/>
    <property type="molecule type" value="Genomic_DNA"/>
</dbReference>
<name>A0ABR4Q773_9CEST</name>
<dbReference type="Proteomes" id="UP001651158">
    <property type="component" value="Unassembled WGS sequence"/>
</dbReference>